<dbReference type="Gene3D" id="3.40.50.1820">
    <property type="entry name" value="alpha/beta hydrolase"/>
    <property type="match status" value="1"/>
</dbReference>
<dbReference type="PRINTS" id="PR00111">
    <property type="entry name" value="ABHYDROLASE"/>
</dbReference>
<evidence type="ECO:0000313" key="4">
    <source>
        <dbReference type="Proteomes" id="UP000000647"/>
    </source>
</evidence>
<dbReference type="PANTHER" id="PTHR46118">
    <property type="entry name" value="PROTEIN ABHD11"/>
    <property type="match status" value="1"/>
</dbReference>
<dbReference type="Proteomes" id="UP000000647">
    <property type="component" value="Chromosome"/>
</dbReference>
<dbReference type="ESTHER" id="ectha-q2cqf3">
    <property type="family name" value="ABHD11-Acetyl_transferase"/>
</dbReference>
<dbReference type="InterPro" id="IPR000639">
    <property type="entry name" value="Epox_hydrolase-like"/>
</dbReference>
<dbReference type="KEGG" id="hha:Hhal_1030"/>
<evidence type="ECO:0000256" key="1">
    <source>
        <dbReference type="ARBA" id="ARBA00022801"/>
    </source>
</evidence>
<dbReference type="SUPFAM" id="SSF53474">
    <property type="entry name" value="alpha/beta-Hydrolases"/>
    <property type="match status" value="1"/>
</dbReference>
<keyword evidence="4" id="KW-1185">Reference proteome</keyword>
<evidence type="ECO:0000313" key="3">
    <source>
        <dbReference type="EMBL" id="ABM61806.1"/>
    </source>
</evidence>
<gene>
    <name evidence="3" type="ordered locus">Hhal_1030</name>
</gene>
<dbReference type="GO" id="GO:0016787">
    <property type="term" value="F:hydrolase activity"/>
    <property type="evidence" value="ECO:0007669"/>
    <property type="project" value="UniProtKB-KW"/>
</dbReference>
<reference evidence="4" key="1">
    <citation type="submission" date="2006-12" db="EMBL/GenBank/DDBJ databases">
        <title>Complete sequence of Halorhodospira halophila SL1.</title>
        <authorList>
            <consortium name="US DOE Joint Genome Institute"/>
            <person name="Copeland A."/>
            <person name="Lucas S."/>
            <person name="Lapidus A."/>
            <person name="Barry K."/>
            <person name="Detter J.C."/>
            <person name="Glavina del Rio T."/>
            <person name="Hammon N."/>
            <person name="Israni S."/>
            <person name="Dalin E."/>
            <person name="Tice H."/>
            <person name="Pitluck S."/>
            <person name="Saunders E."/>
            <person name="Brettin T."/>
            <person name="Bruce D."/>
            <person name="Han C."/>
            <person name="Tapia R."/>
            <person name="Schmutz J."/>
            <person name="Larimer F."/>
            <person name="Land M."/>
            <person name="Hauser L."/>
            <person name="Kyrpides N."/>
            <person name="Mikhailova N."/>
            <person name="Hoff W."/>
            <person name="Richardson P."/>
        </authorList>
    </citation>
    <scope>NUCLEOTIDE SEQUENCE [LARGE SCALE GENOMIC DNA]</scope>
    <source>
        <strain evidence="4">DSM 244 / SL1</strain>
    </source>
</reference>
<reference evidence="3 4" key="2">
    <citation type="journal article" date="2013" name="Stand. Genomic Sci.">
        <title>Complete genome sequence of Halorhodospira halophila SL1.</title>
        <authorList>
            <person name="Challacombe J.F."/>
            <person name="Majid S."/>
            <person name="Deole R."/>
            <person name="Brettin T.S."/>
            <person name="Bruce D."/>
            <person name="Delano S.F."/>
            <person name="Detter J.C."/>
            <person name="Gleasner C.D."/>
            <person name="Han C.S."/>
            <person name="Misra M."/>
            <person name="Reitenga K.G."/>
            <person name="Mikhailova N."/>
            <person name="Woyke T."/>
            <person name="Pitluck S."/>
            <person name="Nolan M."/>
            <person name="Land M.L."/>
            <person name="Saunders E."/>
            <person name="Tapia R."/>
            <person name="Lapidus A."/>
            <person name="Ivanova N."/>
            <person name="Hoff W.D."/>
        </authorList>
    </citation>
    <scope>NUCLEOTIDE SEQUENCE [LARGE SCALE GENOMIC DNA]</scope>
    <source>
        <strain evidence="4">DSM 244 / SL1</strain>
    </source>
</reference>
<dbReference type="PANTHER" id="PTHR46118:SF4">
    <property type="entry name" value="PROTEIN ABHD11"/>
    <property type="match status" value="1"/>
</dbReference>
<dbReference type="eggNOG" id="COG2267">
    <property type="taxonomic scope" value="Bacteria"/>
</dbReference>
<sequence>MSEPVQLSLTTRGTGAPLLLLHGLYGSSGNLNRFTRRFAHDYRVLAPDLRNHGRSPHRPGMDYPTLTEDVVALLDREGIERVAVLGHSMGGKVAMTLALTRPQRVAAVIAADIAPVTYQHNHGTLIGALQQVDVAGAGNRREVDAALAAAIDSPAVRQFLLTNLVPADEGGYRWRIPLQFLADAVPDIQGFPELEGAYDGPALFLYGTASDYFDPDRHRDAVAAYFPKAEYAALEGAGHWLHAEQPEAFAAAVERFLAHAYPAR</sequence>
<dbReference type="InterPro" id="IPR000073">
    <property type="entry name" value="AB_hydrolase_1"/>
</dbReference>
<evidence type="ECO:0000259" key="2">
    <source>
        <dbReference type="Pfam" id="PF00561"/>
    </source>
</evidence>
<dbReference type="Pfam" id="PF00561">
    <property type="entry name" value="Abhydrolase_1"/>
    <property type="match status" value="1"/>
</dbReference>
<protein>
    <submittedName>
        <fullName evidence="3">Alpha/beta hydrolase fold protein</fullName>
    </submittedName>
</protein>
<keyword evidence="1 3" id="KW-0378">Hydrolase</keyword>
<dbReference type="OrthoDB" id="9808398at2"/>
<dbReference type="RefSeq" id="WP_011813829.1">
    <property type="nucleotide sequence ID" value="NC_008789.1"/>
</dbReference>
<feature type="domain" description="AB hydrolase-1" evidence="2">
    <location>
        <begin position="17"/>
        <end position="245"/>
    </location>
</feature>
<accession>A1WVU4</accession>
<name>A1WVU4_HALHL</name>
<dbReference type="EMBL" id="CP000544">
    <property type="protein sequence ID" value="ABM61806.1"/>
    <property type="molecule type" value="Genomic_DNA"/>
</dbReference>
<dbReference type="AlphaFoldDB" id="A1WVU4"/>
<dbReference type="InterPro" id="IPR029058">
    <property type="entry name" value="AB_hydrolase_fold"/>
</dbReference>
<dbReference type="PRINTS" id="PR00412">
    <property type="entry name" value="EPOXHYDRLASE"/>
</dbReference>
<organism evidence="3 4">
    <name type="scientific">Halorhodospira halophila (strain DSM 244 / SL1)</name>
    <name type="common">Ectothiorhodospira halophila (strain DSM 244 / SL1)</name>
    <dbReference type="NCBI Taxonomy" id="349124"/>
    <lineage>
        <taxon>Bacteria</taxon>
        <taxon>Pseudomonadati</taxon>
        <taxon>Pseudomonadota</taxon>
        <taxon>Gammaproteobacteria</taxon>
        <taxon>Chromatiales</taxon>
        <taxon>Ectothiorhodospiraceae</taxon>
        <taxon>Halorhodospira</taxon>
    </lineage>
</organism>
<dbReference type="STRING" id="349124.Hhal_1030"/>
<dbReference type="HOGENOM" id="CLU_020336_53_1_6"/>
<proteinExistence type="predicted"/>